<feature type="compositionally biased region" description="Basic and acidic residues" evidence="1">
    <location>
        <begin position="108"/>
        <end position="121"/>
    </location>
</feature>
<accession>A0AAN6D805</accession>
<feature type="region of interest" description="Disordered" evidence="1">
    <location>
        <begin position="96"/>
        <end position="146"/>
    </location>
</feature>
<dbReference type="Proteomes" id="UP000738402">
    <property type="component" value="Unassembled WGS sequence"/>
</dbReference>
<proteinExistence type="predicted"/>
<reference evidence="2" key="1">
    <citation type="journal article" date="2021" name="G3 (Bethesda)">
        <title>Genomic diversity, chromosomal rearrangements, and interspecies hybridization in the ogataea polymorpha species complex.</title>
        <authorList>
            <person name="Hanson S.J."/>
            <person name="Cinneide E.O."/>
            <person name="Salzberg L.I."/>
            <person name="Wolfe K.H."/>
            <person name="McGowan J."/>
            <person name="Fitzpatrick D.A."/>
            <person name="Matlin K."/>
        </authorList>
    </citation>
    <scope>NUCLEOTIDE SEQUENCE</scope>
    <source>
        <strain evidence="2">83-405-1</strain>
    </source>
</reference>
<evidence type="ECO:0000313" key="3">
    <source>
        <dbReference type="Proteomes" id="UP000738402"/>
    </source>
</evidence>
<organism evidence="2 3">
    <name type="scientific">Ogataea haglerorum</name>
    <dbReference type="NCBI Taxonomy" id="1937702"/>
    <lineage>
        <taxon>Eukaryota</taxon>
        <taxon>Fungi</taxon>
        <taxon>Dikarya</taxon>
        <taxon>Ascomycota</taxon>
        <taxon>Saccharomycotina</taxon>
        <taxon>Pichiomycetes</taxon>
        <taxon>Pichiales</taxon>
        <taxon>Pichiaceae</taxon>
        <taxon>Ogataea</taxon>
    </lineage>
</organism>
<evidence type="ECO:0000313" key="2">
    <source>
        <dbReference type="EMBL" id="KAG7728721.1"/>
    </source>
</evidence>
<sequence>MPVFAPQKIRLGSRNHNDGSQNRDHVEHQVHQLLQNKARRAKCLLAVAIAPTKQSLATAPAQPVVQKPAVQMVVPELELGVDYVIKRVLERFREQKERVDQVDDEGHELERSRANERENSSCEKQGSKIKTQGCAVDQHADEHEADDVHLEVSPALQMERKVVNALESVFSQSHVP</sequence>
<name>A0AAN6D805_9ASCO</name>
<dbReference type="EMBL" id="JAHLUH010000004">
    <property type="protein sequence ID" value="KAG7728721.1"/>
    <property type="molecule type" value="Genomic_DNA"/>
</dbReference>
<evidence type="ECO:0000256" key="1">
    <source>
        <dbReference type="SAM" id="MobiDB-lite"/>
    </source>
</evidence>
<dbReference type="AlphaFoldDB" id="A0AAN6D805"/>
<gene>
    <name evidence="2" type="ORF">KL933_001954</name>
</gene>
<comment type="caution">
    <text evidence="2">The sequence shown here is derived from an EMBL/GenBank/DDBJ whole genome shotgun (WGS) entry which is preliminary data.</text>
</comment>
<feature type="region of interest" description="Disordered" evidence="1">
    <location>
        <begin position="1"/>
        <end position="23"/>
    </location>
</feature>
<protein>
    <submittedName>
        <fullName evidence="2">Uncharacterized protein</fullName>
    </submittedName>
</protein>